<comment type="caution">
    <text evidence="4">The sequence shown here is derived from an EMBL/GenBank/DDBJ whole genome shotgun (WGS) entry which is preliminary data.</text>
</comment>
<protein>
    <recommendedName>
        <fullName evidence="6">Transmembrane protein</fullName>
    </recommendedName>
</protein>
<feature type="transmembrane region" description="Helical" evidence="2">
    <location>
        <begin position="202"/>
        <end position="223"/>
    </location>
</feature>
<name>A0ABR3FYR6_9AGAR</name>
<dbReference type="Proteomes" id="UP001465976">
    <property type="component" value="Unassembled WGS sequence"/>
</dbReference>
<reference evidence="4 5" key="1">
    <citation type="submission" date="2024-02" db="EMBL/GenBank/DDBJ databases">
        <title>A draft genome for the cacao thread blight pathogen Marasmius crinis-equi.</title>
        <authorList>
            <person name="Cohen S.P."/>
            <person name="Baruah I.K."/>
            <person name="Amoako-Attah I."/>
            <person name="Bukari Y."/>
            <person name="Meinhardt L.W."/>
            <person name="Bailey B.A."/>
        </authorList>
    </citation>
    <scope>NUCLEOTIDE SEQUENCE [LARGE SCALE GENOMIC DNA]</scope>
    <source>
        <strain evidence="4 5">GH-76</strain>
    </source>
</reference>
<sequence length="306" mass="33961">MLARSWFSFPRLFLSSALFFSVYVAGVRQLRTIDDFAGDSVISDALPTFSPPGAWPQQPGGCVDCHIKPDNLDLIFNGHWRDTTHYARNESRSIQFSFTGVALSVFCILPPSTVEAIVTYNLTFTLDGSPVGSRFTRTKDQLTDKFQYNVSVISLDNLVNMEHTFLIEMDEDTDSVALFDYASYIYDNEGIVVPKKRVNTGAIVGGVLGAVAFIAGAWLLFSYSRRRRAEVRTQQVARDIQPFPRQPISLQVSRQASTGVPPTDPHLPTPESIWSFPLVSNPSAYTSDTEKGPPPAYSPYAQSDRS</sequence>
<feature type="chain" id="PRO_5046894234" description="Transmembrane protein" evidence="3">
    <location>
        <begin position="30"/>
        <end position="306"/>
    </location>
</feature>
<dbReference type="EMBL" id="JBAHYK010000030">
    <property type="protein sequence ID" value="KAL0580487.1"/>
    <property type="molecule type" value="Genomic_DNA"/>
</dbReference>
<feature type="region of interest" description="Disordered" evidence="1">
    <location>
        <begin position="251"/>
        <end position="306"/>
    </location>
</feature>
<evidence type="ECO:0000256" key="1">
    <source>
        <dbReference type="SAM" id="MobiDB-lite"/>
    </source>
</evidence>
<keyword evidence="5" id="KW-1185">Reference proteome</keyword>
<proteinExistence type="predicted"/>
<keyword evidence="2" id="KW-0812">Transmembrane</keyword>
<feature type="compositionally biased region" description="Polar residues" evidence="1">
    <location>
        <begin position="278"/>
        <end position="287"/>
    </location>
</feature>
<evidence type="ECO:0008006" key="6">
    <source>
        <dbReference type="Google" id="ProtNLM"/>
    </source>
</evidence>
<keyword evidence="2" id="KW-0472">Membrane</keyword>
<keyword evidence="2" id="KW-1133">Transmembrane helix</keyword>
<organism evidence="4 5">
    <name type="scientific">Marasmius crinis-equi</name>
    <dbReference type="NCBI Taxonomy" id="585013"/>
    <lineage>
        <taxon>Eukaryota</taxon>
        <taxon>Fungi</taxon>
        <taxon>Dikarya</taxon>
        <taxon>Basidiomycota</taxon>
        <taxon>Agaricomycotina</taxon>
        <taxon>Agaricomycetes</taxon>
        <taxon>Agaricomycetidae</taxon>
        <taxon>Agaricales</taxon>
        <taxon>Marasmiineae</taxon>
        <taxon>Marasmiaceae</taxon>
        <taxon>Marasmius</taxon>
    </lineage>
</organism>
<evidence type="ECO:0000313" key="4">
    <source>
        <dbReference type="EMBL" id="KAL0580487.1"/>
    </source>
</evidence>
<feature type="compositionally biased region" description="Polar residues" evidence="1">
    <location>
        <begin position="251"/>
        <end position="260"/>
    </location>
</feature>
<evidence type="ECO:0000313" key="5">
    <source>
        <dbReference type="Proteomes" id="UP001465976"/>
    </source>
</evidence>
<accession>A0ABR3FYR6</accession>
<keyword evidence="3" id="KW-0732">Signal</keyword>
<gene>
    <name evidence="4" type="ORF">V5O48_001557</name>
</gene>
<evidence type="ECO:0000256" key="2">
    <source>
        <dbReference type="SAM" id="Phobius"/>
    </source>
</evidence>
<evidence type="ECO:0000256" key="3">
    <source>
        <dbReference type="SAM" id="SignalP"/>
    </source>
</evidence>
<feature type="signal peptide" evidence="3">
    <location>
        <begin position="1"/>
        <end position="29"/>
    </location>
</feature>